<evidence type="ECO:0000256" key="1">
    <source>
        <dbReference type="SAM" id="MobiDB-lite"/>
    </source>
</evidence>
<dbReference type="Gene3D" id="1.20.1280.50">
    <property type="match status" value="1"/>
</dbReference>
<feature type="domain" description="F-box" evidence="2">
    <location>
        <begin position="15"/>
        <end position="64"/>
    </location>
</feature>
<dbReference type="PROSITE" id="PS50181">
    <property type="entry name" value="FBOX"/>
    <property type="match status" value="1"/>
</dbReference>
<dbReference type="CDD" id="cd09917">
    <property type="entry name" value="F-box_SF"/>
    <property type="match status" value="1"/>
</dbReference>
<keyword evidence="4" id="KW-1185">Reference proteome</keyword>
<gene>
    <name evidence="3" type="ORF">B0T10DRAFT_265007</name>
</gene>
<organism evidence="3 4">
    <name type="scientific">Thelonectria olida</name>
    <dbReference type="NCBI Taxonomy" id="1576542"/>
    <lineage>
        <taxon>Eukaryota</taxon>
        <taxon>Fungi</taxon>
        <taxon>Dikarya</taxon>
        <taxon>Ascomycota</taxon>
        <taxon>Pezizomycotina</taxon>
        <taxon>Sordariomycetes</taxon>
        <taxon>Hypocreomycetidae</taxon>
        <taxon>Hypocreales</taxon>
        <taxon>Nectriaceae</taxon>
        <taxon>Thelonectria</taxon>
    </lineage>
</organism>
<dbReference type="SMART" id="SM00256">
    <property type="entry name" value="FBOX"/>
    <property type="match status" value="1"/>
</dbReference>
<sequence length="495" mass="56455">MADEEDTVMFYAPPISGLKRIPLEILLRITSFLDTKDLCNVRLTCRALERSLDTTFVNEFFTRKQFMISEDSLACLIAIARSRLGPHLRHVHFGLEHYPRMPRITGTDETADVALIARHASMFTLWATGNHRDMLADAFAHLSNLEHVVIRSFNSEKRSRDGYGRQWTSYGARTAGEELGYSIIQGANCHDELDNPFCSQVFAAVVAALGQAEARPSGIEVMARGRHHQIKNFAFNIPPYMEHSVVPVVEHLENLHLDIDLTPRSWSNPGHRIQSEENFMLRKFLSYATRLKHLRLNGIQNENQDDKPLLKWLASPSSASVDPNLPEVVTLPGPEFPRLEELNLGRMRMEGACILAVVRKFAPTLTRLELVNLTLEEELPPGHDWRDGDPKANFCLTFLAQLRDIPGLHLHHIGLRNVQQRFRMGARDKRKVSFNGEAHMAYTGPDWRHFVSDMIPKTKVEQEPETRNSNNPGNFYHQLDDAEDDGIWEQYALEL</sequence>
<feature type="region of interest" description="Disordered" evidence="1">
    <location>
        <begin position="460"/>
        <end position="479"/>
    </location>
</feature>
<reference evidence="3 4" key="1">
    <citation type="journal article" date="2021" name="Nat. Commun.">
        <title>Genetic determinants of endophytism in the Arabidopsis root mycobiome.</title>
        <authorList>
            <person name="Mesny F."/>
            <person name="Miyauchi S."/>
            <person name="Thiergart T."/>
            <person name="Pickel B."/>
            <person name="Atanasova L."/>
            <person name="Karlsson M."/>
            <person name="Huettel B."/>
            <person name="Barry K.W."/>
            <person name="Haridas S."/>
            <person name="Chen C."/>
            <person name="Bauer D."/>
            <person name="Andreopoulos W."/>
            <person name="Pangilinan J."/>
            <person name="LaButti K."/>
            <person name="Riley R."/>
            <person name="Lipzen A."/>
            <person name="Clum A."/>
            <person name="Drula E."/>
            <person name="Henrissat B."/>
            <person name="Kohler A."/>
            <person name="Grigoriev I.V."/>
            <person name="Martin F.M."/>
            <person name="Hacquard S."/>
        </authorList>
    </citation>
    <scope>NUCLEOTIDE SEQUENCE [LARGE SCALE GENOMIC DNA]</scope>
    <source>
        <strain evidence="3 4">MPI-CAGE-CH-0241</strain>
    </source>
</reference>
<dbReference type="Proteomes" id="UP000777438">
    <property type="component" value="Unassembled WGS sequence"/>
</dbReference>
<dbReference type="InterPro" id="IPR001810">
    <property type="entry name" value="F-box_dom"/>
</dbReference>
<evidence type="ECO:0000313" key="4">
    <source>
        <dbReference type="Proteomes" id="UP000777438"/>
    </source>
</evidence>
<evidence type="ECO:0000259" key="2">
    <source>
        <dbReference type="PROSITE" id="PS50181"/>
    </source>
</evidence>
<dbReference type="OrthoDB" id="5279008at2759"/>
<accession>A0A9P8W7H1</accession>
<dbReference type="AlphaFoldDB" id="A0A9P8W7H1"/>
<name>A0A9P8W7H1_9HYPO</name>
<protein>
    <recommendedName>
        <fullName evidence="2">F-box domain-containing protein</fullName>
    </recommendedName>
</protein>
<dbReference type="InterPro" id="IPR036047">
    <property type="entry name" value="F-box-like_dom_sf"/>
</dbReference>
<dbReference type="EMBL" id="JAGPYM010000006">
    <property type="protein sequence ID" value="KAH6893059.1"/>
    <property type="molecule type" value="Genomic_DNA"/>
</dbReference>
<dbReference type="Pfam" id="PF12937">
    <property type="entry name" value="F-box-like"/>
    <property type="match status" value="1"/>
</dbReference>
<proteinExistence type="predicted"/>
<dbReference type="SUPFAM" id="SSF52047">
    <property type="entry name" value="RNI-like"/>
    <property type="match status" value="1"/>
</dbReference>
<dbReference type="SUPFAM" id="SSF81383">
    <property type="entry name" value="F-box domain"/>
    <property type="match status" value="1"/>
</dbReference>
<comment type="caution">
    <text evidence="3">The sequence shown here is derived from an EMBL/GenBank/DDBJ whole genome shotgun (WGS) entry which is preliminary data.</text>
</comment>
<evidence type="ECO:0000313" key="3">
    <source>
        <dbReference type="EMBL" id="KAH6893059.1"/>
    </source>
</evidence>